<proteinExistence type="predicted"/>
<dbReference type="Proteomes" id="UP000004407">
    <property type="component" value="Unassembled WGS sequence"/>
</dbReference>
<evidence type="ECO:0000313" key="2">
    <source>
        <dbReference type="Proteomes" id="UP000004407"/>
    </source>
</evidence>
<organism evidence="1 2">
    <name type="scientific">Leyella stercorea DSM 18206</name>
    <dbReference type="NCBI Taxonomy" id="1002367"/>
    <lineage>
        <taxon>Bacteria</taxon>
        <taxon>Pseudomonadati</taxon>
        <taxon>Bacteroidota</taxon>
        <taxon>Bacteroidia</taxon>
        <taxon>Bacteroidales</taxon>
        <taxon>Prevotellaceae</taxon>
        <taxon>Leyella</taxon>
    </lineage>
</organism>
<gene>
    <name evidence="1" type="ORF">HMPREF0673_02542</name>
</gene>
<dbReference type="EMBL" id="AFZZ01000216">
    <property type="protein sequence ID" value="EHJ37086.1"/>
    <property type="molecule type" value="Genomic_DNA"/>
</dbReference>
<sequence length="68" mass="8238">MFLRDVKTTFARYKTTFNASDTDIHRVEVANVCVLIKKSVRKKRNNLKYQKKLLILYFERNVSKWNKK</sequence>
<name>G6B0X4_9BACT</name>
<evidence type="ECO:0000313" key="1">
    <source>
        <dbReference type="EMBL" id="EHJ37086.1"/>
    </source>
</evidence>
<comment type="caution">
    <text evidence="1">The sequence shown here is derived from an EMBL/GenBank/DDBJ whole genome shotgun (WGS) entry which is preliminary data.</text>
</comment>
<protein>
    <submittedName>
        <fullName evidence="1">Uncharacterized protein</fullName>
    </submittedName>
</protein>
<dbReference type="HOGENOM" id="CLU_2790533_0_0_10"/>
<dbReference type="AlphaFoldDB" id="G6B0X4"/>
<accession>G6B0X4</accession>
<reference evidence="1 2" key="1">
    <citation type="submission" date="2011-08" db="EMBL/GenBank/DDBJ databases">
        <authorList>
            <person name="Weinstock G."/>
            <person name="Sodergren E."/>
            <person name="Clifton S."/>
            <person name="Fulton L."/>
            <person name="Fulton B."/>
            <person name="Courtney L."/>
            <person name="Fronick C."/>
            <person name="Harrison M."/>
            <person name="Strong C."/>
            <person name="Farmer C."/>
            <person name="Delahaunty K."/>
            <person name="Markovic C."/>
            <person name="Hall O."/>
            <person name="Minx P."/>
            <person name="Tomlinson C."/>
            <person name="Mitreva M."/>
            <person name="Hou S."/>
            <person name="Chen J."/>
            <person name="Wollam A."/>
            <person name="Pepin K.H."/>
            <person name="Johnson M."/>
            <person name="Bhonagiri V."/>
            <person name="Zhang X."/>
            <person name="Suruliraj S."/>
            <person name="Warren W."/>
            <person name="Chinwalla A."/>
            <person name="Mardis E.R."/>
            <person name="Wilson R.K."/>
        </authorList>
    </citation>
    <scope>NUCLEOTIDE SEQUENCE [LARGE SCALE GENOMIC DNA]</scope>
    <source>
        <strain evidence="1 2">DSM 18206</strain>
    </source>
</reference>